<dbReference type="RefSeq" id="WP_191171302.1">
    <property type="nucleotide sequence ID" value="NZ_JACXZS010000004.1"/>
</dbReference>
<gene>
    <name evidence="2" type="ORF">IF188_08280</name>
</gene>
<evidence type="ECO:0000313" key="2">
    <source>
        <dbReference type="EMBL" id="MBD3941689.1"/>
    </source>
</evidence>
<dbReference type="Gene3D" id="3.40.50.300">
    <property type="entry name" value="P-loop containing nucleotide triphosphate hydrolases"/>
    <property type="match status" value="1"/>
</dbReference>
<comment type="caution">
    <text evidence="2">The sequence shown here is derived from an EMBL/GenBank/DDBJ whole genome shotgun (WGS) entry which is preliminary data.</text>
</comment>
<dbReference type="Proteomes" id="UP000598426">
    <property type="component" value="Unassembled WGS sequence"/>
</dbReference>
<dbReference type="InterPro" id="IPR027417">
    <property type="entry name" value="P-loop_NTPase"/>
</dbReference>
<sequence length="373" mass="39803">MSADAIIGLGTMTHDEKVGERAEQISIEREARARADEQAARSFDLTAAATRMVTGGGYVLDVPDHAAAIWGDDERVAWAEGESCMIYSPPGTGKTTLAGLLLRGRLGLESAVLGMPMHAGHRRVLYLAMDRPQQIARALRRQFSAEDRAVLDERLTVWRGPLPADLGSHPTLLLDLARAADADTIVVDSLKDAAARLAEDEGGRQYNLARQHAIAEGVELLELHHARKATADGRKGLSLDDVYGSTWITSGAGSVIAIIGEPGDTSVEIRGVKTARGDVGPMRVTVDREAGTMFADTVPSVVDVLRGQGALLAKVISQLVHGRDSVSNAEVARTRRELEKLSTAGVVERMPITATGGGVDRIAYRLAEPLEGL</sequence>
<dbReference type="SUPFAM" id="SSF52540">
    <property type="entry name" value="P-loop containing nucleoside triphosphate hydrolases"/>
    <property type="match status" value="1"/>
</dbReference>
<keyword evidence="3" id="KW-1185">Reference proteome</keyword>
<protein>
    <submittedName>
        <fullName evidence="2">AAA family ATPase</fullName>
    </submittedName>
</protein>
<dbReference type="Pfam" id="PF13481">
    <property type="entry name" value="AAA_25"/>
    <property type="match status" value="1"/>
</dbReference>
<dbReference type="InterPro" id="IPR003593">
    <property type="entry name" value="AAA+_ATPase"/>
</dbReference>
<dbReference type="SMART" id="SM00382">
    <property type="entry name" value="AAA"/>
    <property type="match status" value="1"/>
</dbReference>
<dbReference type="EMBL" id="JACXZS010000004">
    <property type="protein sequence ID" value="MBD3941689.1"/>
    <property type="molecule type" value="Genomic_DNA"/>
</dbReference>
<feature type="domain" description="AAA+ ATPase" evidence="1">
    <location>
        <begin position="80"/>
        <end position="241"/>
    </location>
</feature>
<organism evidence="2 3">
    <name type="scientific">Microbacterium helvum</name>
    <dbReference type="NCBI Taxonomy" id="2773713"/>
    <lineage>
        <taxon>Bacteria</taxon>
        <taxon>Bacillati</taxon>
        <taxon>Actinomycetota</taxon>
        <taxon>Actinomycetes</taxon>
        <taxon>Micrococcales</taxon>
        <taxon>Microbacteriaceae</taxon>
        <taxon>Microbacterium</taxon>
    </lineage>
</organism>
<name>A0ABR8NLZ1_9MICO</name>
<evidence type="ECO:0000259" key="1">
    <source>
        <dbReference type="SMART" id="SM00382"/>
    </source>
</evidence>
<proteinExistence type="predicted"/>
<evidence type="ECO:0000313" key="3">
    <source>
        <dbReference type="Proteomes" id="UP000598426"/>
    </source>
</evidence>
<reference evidence="2 3" key="1">
    <citation type="submission" date="2020-09" db="EMBL/GenBank/DDBJ databases">
        <title>Isolation and identification of active actinomycetes.</title>
        <authorList>
            <person name="Li X."/>
        </authorList>
    </citation>
    <scope>NUCLEOTIDE SEQUENCE [LARGE SCALE GENOMIC DNA]</scope>
    <source>
        <strain evidence="2 3">NEAU-LLC</strain>
    </source>
</reference>
<accession>A0ABR8NLZ1</accession>